<dbReference type="Pfam" id="PF02852">
    <property type="entry name" value="Pyr_redox_dim"/>
    <property type="match status" value="1"/>
</dbReference>
<dbReference type="Pfam" id="PF07992">
    <property type="entry name" value="Pyr_redox_2"/>
    <property type="match status" value="1"/>
</dbReference>
<dbReference type="PANTHER" id="PTHR43014">
    <property type="entry name" value="MERCURIC REDUCTASE"/>
    <property type="match status" value="1"/>
</dbReference>
<dbReference type="Proteomes" id="UP000184346">
    <property type="component" value="Unassembled WGS sequence"/>
</dbReference>
<dbReference type="GO" id="GO:0003955">
    <property type="term" value="F:NAD(P)H dehydrogenase (quinone) activity"/>
    <property type="evidence" value="ECO:0007669"/>
    <property type="project" value="TreeGrafter"/>
</dbReference>
<feature type="binding site" evidence="5">
    <location>
        <position position="270"/>
    </location>
    <ligand>
        <name>NAD(+)</name>
        <dbReference type="ChEBI" id="CHEBI:57540"/>
    </ligand>
</feature>
<evidence type="ECO:0000256" key="6">
    <source>
        <dbReference type="PIRSR" id="PIRSR000350-4"/>
    </source>
</evidence>
<evidence type="ECO:0000256" key="2">
    <source>
        <dbReference type="ARBA" id="ARBA00022630"/>
    </source>
</evidence>
<comment type="cofactor">
    <cofactor evidence="5">
        <name>FAD</name>
        <dbReference type="ChEBI" id="CHEBI:57692"/>
    </cofactor>
    <text evidence="5">Binds 1 FAD per subunit.</text>
</comment>
<evidence type="ECO:0000256" key="1">
    <source>
        <dbReference type="ARBA" id="ARBA00007532"/>
    </source>
</evidence>
<dbReference type="SUPFAM" id="SSF55424">
    <property type="entry name" value="FAD/NAD-linked reductases, dimerisation (C-terminal) domain"/>
    <property type="match status" value="1"/>
</dbReference>
<feature type="domain" description="FAD/NAD(P)-binding" evidence="8">
    <location>
        <begin position="7"/>
        <end position="332"/>
    </location>
</feature>
<keyword evidence="5" id="KW-0520">NAD</keyword>
<dbReference type="OrthoDB" id="9800167at2"/>
<comment type="similarity">
    <text evidence="1">Belongs to the class-I pyridine nucleotide-disulfide oxidoreductase family.</text>
</comment>
<dbReference type="Gene3D" id="3.50.50.60">
    <property type="entry name" value="FAD/NAD(P)-binding domain"/>
    <property type="match status" value="2"/>
</dbReference>
<evidence type="ECO:0000256" key="3">
    <source>
        <dbReference type="ARBA" id="ARBA00022827"/>
    </source>
</evidence>
<dbReference type="STRING" id="1121942.SAMN02745148_00010"/>
<evidence type="ECO:0000259" key="8">
    <source>
        <dbReference type="Pfam" id="PF07992"/>
    </source>
</evidence>
<keyword evidence="5" id="KW-0547">Nucleotide-binding</keyword>
<feature type="binding site" evidence="5">
    <location>
        <begin position="142"/>
        <end position="144"/>
    </location>
    <ligand>
        <name>FAD</name>
        <dbReference type="ChEBI" id="CHEBI:57692"/>
    </ligand>
</feature>
<dbReference type="SUPFAM" id="SSF51905">
    <property type="entry name" value="FAD/NAD(P)-binding domain"/>
    <property type="match status" value="1"/>
</dbReference>
<dbReference type="RefSeq" id="WP_072818395.1">
    <property type="nucleotide sequence ID" value="NZ_FQUJ01000002.1"/>
</dbReference>
<keyword evidence="10" id="KW-1185">Reference proteome</keyword>
<feature type="binding site" evidence="5">
    <location>
        <position position="52"/>
    </location>
    <ligand>
        <name>FAD</name>
        <dbReference type="ChEBI" id="CHEBI:57692"/>
    </ligand>
</feature>
<dbReference type="GO" id="GO:0050660">
    <property type="term" value="F:flavin adenine dinucleotide binding"/>
    <property type="evidence" value="ECO:0007669"/>
    <property type="project" value="TreeGrafter"/>
</dbReference>
<sequence>MQERNVDIAIIGAGTAGLGAYNAAREYTDSVVLIEGGPHGTTCARVGCMPSKLLIAAADAAHHARHTTPFGIRIEGDVQIDGRAVLERVRRERDRFVAGVLQSVEGIPAGDKLKGHARFEAPRSLRVDDHTRVTAERIVIATGSRATYPDFLRAAGDRLVINDDVFEWESLPESVAVFGPGVIGLELAQALHRLGVRLRVFGVGGALGPLSDERVRDYADSALNEEFYVDPDATIEEIERHGDSVAVTFVERDSGERLTEHFDYLLAATGRQPNVDRLGLEHAGLALNDRGIPVFGHYNLQCQNADESPSHIFIAGDANSELPLLHEASDEGRIAGENAGRFPQIRTGVRRAPLSVVFSDPQIAIVGLGYAGLESHHGGCGCMAIGEASFEDQGRARVMRVNKGVMRVYAQHGSGLFLGAEIFGPQAEHLAHLLAWSLQQGMTVTQMLAMPYYHPVIEEGVRTALRNLNASLQFGSAIRERCMEHGPGD</sequence>
<dbReference type="InterPro" id="IPR001100">
    <property type="entry name" value="Pyr_nuc-diS_OxRdtase"/>
</dbReference>
<dbReference type="InterPro" id="IPR036188">
    <property type="entry name" value="FAD/NAD-bd_sf"/>
</dbReference>
<dbReference type="EMBL" id="FQUJ01000002">
    <property type="protein sequence ID" value="SHE28490.1"/>
    <property type="molecule type" value="Genomic_DNA"/>
</dbReference>
<name>A0A1M4S8H0_9GAMM</name>
<evidence type="ECO:0000256" key="5">
    <source>
        <dbReference type="PIRSR" id="PIRSR000350-3"/>
    </source>
</evidence>
<feature type="active site" description="Proton acceptor" evidence="4">
    <location>
        <position position="454"/>
    </location>
</feature>
<dbReference type="PIRSF" id="PIRSF000350">
    <property type="entry name" value="Mercury_reductase_MerA"/>
    <property type="match status" value="1"/>
</dbReference>
<dbReference type="InterPro" id="IPR004099">
    <property type="entry name" value="Pyr_nucl-diS_OxRdtase_dimer"/>
</dbReference>
<evidence type="ECO:0000259" key="7">
    <source>
        <dbReference type="Pfam" id="PF02852"/>
    </source>
</evidence>
<dbReference type="InterPro" id="IPR016156">
    <property type="entry name" value="FAD/NAD-linked_Rdtase_dimer_sf"/>
</dbReference>
<dbReference type="AlphaFoldDB" id="A0A1M4S8H0"/>
<dbReference type="PRINTS" id="PR00368">
    <property type="entry name" value="FADPNR"/>
</dbReference>
<evidence type="ECO:0000313" key="9">
    <source>
        <dbReference type="EMBL" id="SHE28490.1"/>
    </source>
</evidence>
<reference evidence="9 10" key="1">
    <citation type="submission" date="2016-11" db="EMBL/GenBank/DDBJ databases">
        <authorList>
            <person name="Jaros S."/>
            <person name="Januszkiewicz K."/>
            <person name="Wedrychowicz H."/>
        </authorList>
    </citation>
    <scope>NUCLEOTIDE SEQUENCE [LARGE SCALE GENOMIC DNA]</scope>
    <source>
        <strain evidence="9 10">DSM 19980</strain>
    </source>
</reference>
<evidence type="ECO:0000256" key="4">
    <source>
        <dbReference type="PIRSR" id="PIRSR000350-2"/>
    </source>
</evidence>
<proteinExistence type="inferred from homology"/>
<keyword evidence="2" id="KW-0285">Flavoprotein</keyword>
<protein>
    <submittedName>
        <fullName evidence="9">Dihydrolipoamide dehydrogenase</fullName>
    </submittedName>
</protein>
<accession>A0A1M4S8H0</accession>
<dbReference type="NCBIfam" id="NF004939">
    <property type="entry name" value="PRK06292.1-1"/>
    <property type="match status" value="1"/>
</dbReference>
<evidence type="ECO:0000313" key="10">
    <source>
        <dbReference type="Proteomes" id="UP000184346"/>
    </source>
</evidence>
<feature type="binding site" evidence="5">
    <location>
        <begin position="179"/>
        <end position="186"/>
    </location>
    <ligand>
        <name>NAD(+)</name>
        <dbReference type="ChEBI" id="CHEBI:57540"/>
    </ligand>
</feature>
<dbReference type="InterPro" id="IPR023753">
    <property type="entry name" value="FAD/NAD-binding_dom"/>
</dbReference>
<feature type="disulfide bond" description="Redox-active" evidence="6">
    <location>
        <begin position="43"/>
        <end position="48"/>
    </location>
</feature>
<gene>
    <name evidence="9" type="ORF">SAMN02745148_00010</name>
</gene>
<dbReference type="Gene3D" id="3.30.390.30">
    <property type="match status" value="1"/>
</dbReference>
<feature type="domain" description="Pyridine nucleotide-disulphide oxidoreductase dimerisation" evidence="7">
    <location>
        <begin position="355"/>
        <end position="464"/>
    </location>
</feature>
<dbReference type="PRINTS" id="PR00411">
    <property type="entry name" value="PNDRDTASEI"/>
</dbReference>
<keyword evidence="3 5" id="KW-0274">FAD</keyword>
<dbReference type="PANTHER" id="PTHR43014:SF4">
    <property type="entry name" value="PYRIDINE NUCLEOTIDE-DISULFIDE OXIDOREDUCTASE RCLA-RELATED"/>
    <property type="match status" value="1"/>
</dbReference>
<organism evidence="9 10">
    <name type="scientific">Modicisalibacter ilicicola DSM 19980</name>
    <dbReference type="NCBI Taxonomy" id="1121942"/>
    <lineage>
        <taxon>Bacteria</taxon>
        <taxon>Pseudomonadati</taxon>
        <taxon>Pseudomonadota</taxon>
        <taxon>Gammaproteobacteria</taxon>
        <taxon>Oceanospirillales</taxon>
        <taxon>Halomonadaceae</taxon>
        <taxon>Modicisalibacter</taxon>
    </lineage>
</organism>
<feature type="binding site" evidence="5">
    <location>
        <position position="317"/>
    </location>
    <ligand>
        <name>FAD</name>
        <dbReference type="ChEBI" id="CHEBI:57692"/>
    </ligand>
</feature>